<dbReference type="EMBL" id="QMPY01000169">
    <property type="protein sequence ID" value="RLE06600.1"/>
    <property type="molecule type" value="Genomic_DNA"/>
</dbReference>
<dbReference type="AlphaFoldDB" id="A0A662D2T3"/>
<proteinExistence type="predicted"/>
<reference evidence="1 2" key="1">
    <citation type="submission" date="2018-06" db="EMBL/GenBank/DDBJ databases">
        <title>Extensive metabolic versatility and redundancy in microbially diverse, dynamic hydrothermal sediments.</title>
        <authorList>
            <person name="Dombrowski N."/>
            <person name="Teske A."/>
            <person name="Baker B.J."/>
        </authorList>
    </citation>
    <scope>NUCLEOTIDE SEQUENCE [LARGE SCALE GENOMIC DNA]</scope>
    <source>
        <strain evidence="1">B7_G13</strain>
    </source>
</reference>
<name>A0A662D2T3_UNCAE</name>
<dbReference type="Proteomes" id="UP000277457">
    <property type="component" value="Unassembled WGS sequence"/>
</dbReference>
<protein>
    <submittedName>
        <fullName evidence="1">Uncharacterized protein</fullName>
    </submittedName>
</protein>
<comment type="caution">
    <text evidence="1">The sequence shown here is derived from an EMBL/GenBank/DDBJ whole genome shotgun (WGS) entry which is preliminary data.</text>
</comment>
<evidence type="ECO:0000313" key="2">
    <source>
        <dbReference type="Proteomes" id="UP000277457"/>
    </source>
</evidence>
<accession>A0A662D2T3</accession>
<evidence type="ECO:0000313" key="1">
    <source>
        <dbReference type="EMBL" id="RLE06600.1"/>
    </source>
</evidence>
<sequence>MSLIKEALSLKEIHRIEELKGKVEKIENFLKKRDKETKRKIKPGEISEFKRESATKYKS</sequence>
<organism evidence="1 2">
    <name type="scientific">Aerophobetes bacterium</name>
    <dbReference type="NCBI Taxonomy" id="2030807"/>
    <lineage>
        <taxon>Bacteria</taxon>
        <taxon>Candidatus Aerophobota</taxon>
    </lineage>
</organism>
<gene>
    <name evidence="1" type="ORF">DRZ78_04425</name>
</gene>